<evidence type="ECO:0008006" key="2">
    <source>
        <dbReference type="Google" id="ProtNLM"/>
    </source>
</evidence>
<protein>
    <recommendedName>
        <fullName evidence="2">Sugar O-methyltransferase</fullName>
    </recommendedName>
</protein>
<dbReference type="Gene3D" id="3.40.50.150">
    <property type="entry name" value="Vaccinia Virus protein VP39"/>
    <property type="match status" value="1"/>
</dbReference>
<dbReference type="InterPro" id="IPR029063">
    <property type="entry name" value="SAM-dependent_MTases_sf"/>
</dbReference>
<organism evidence="1">
    <name type="scientific">viral metagenome</name>
    <dbReference type="NCBI Taxonomy" id="1070528"/>
    <lineage>
        <taxon>unclassified sequences</taxon>
        <taxon>metagenomes</taxon>
        <taxon>organismal metagenomes</taxon>
    </lineage>
</organism>
<accession>A0A6C0AFH9</accession>
<reference evidence="1" key="1">
    <citation type="journal article" date="2020" name="Nature">
        <title>Giant virus diversity and host interactions through global metagenomics.</title>
        <authorList>
            <person name="Schulz F."/>
            <person name="Roux S."/>
            <person name="Paez-Espino D."/>
            <person name="Jungbluth S."/>
            <person name="Walsh D.A."/>
            <person name="Denef V.J."/>
            <person name="McMahon K.D."/>
            <person name="Konstantinidis K.T."/>
            <person name="Eloe-Fadrosh E.A."/>
            <person name="Kyrpides N.C."/>
            <person name="Woyke T."/>
        </authorList>
    </citation>
    <scope>NUCLEOTIDE SEQUENCE</scope>
    <source>
        <strain evidence="1">GVMAG-S-1021933-23</strain>
    </source>
</reference>
<dbReference type="AlphaFoldDB" id="A0A6C0AFH9"/>
<proteinExistence type="predicted"/>
<dbReference type="EMBL" id="MN740600">
    <property type="protein sequence ID" value="QHS78547.1"/>
    <property type="molecule type" value="Genomic_DNA"/>
</dbReference>
<name>A0A6C0AFH9_9ZZZZ</name>
<dbReference type="NCBIfam" id="TIGR04371">
    <property type="entry name" value="methyltran_NanM"/>
    <property type="match status" value="1"/>
</dbReference>
<evidence type="ECO:0000313" key="1">
    <source>
        <dbReference type="EMBL" id="QHS78547.1"/>
    </source>
</evidence>
<sequence>MEKLYLENIVFRINQIVDKYKSDGISPIWAHCTSQCNLQTFLKSDFEDMSTNNLMYGFYGPVPYKDSFNQLMLLAEALGASGMDNSETFELKSSFNIEKNSIDLILDKIEKNIGFTIKFPIFNGNCGGISSTRGFFSQRECIYLYVAKKILDICPDQKTKILEIGGGLGLLGYYLNNLGYKNYTSIDLPRSGAVQTYFFAKNLPNTELLLTDESENPFDSIHDDKIKILHYSNFELAKEDTFDIIINVDSLTEMTEQIALNYLNKNCSKLFLSINHEVNTHRVFDLKKDNLKLKYRYPFWPRKYYVEELYERTNL</sequence>
<dbReference type="InterPro" id="IPR030807">
    <property type="entry name" value="Methyltran_NanM"/>
</dbReference>
<dbReference type="SUPFAM" id="SSF53335">
    <property type="entry name" value="S-adenosyl-L-methionine-dependent methyltransferases"/>
    <property type="match status" value="1"/>
</dbReference>